<dbReference type="GO" id="GO:0005829">
    <property type="term" value="C:cytosol"/>
    <property type="evidence" value="ECO:0007669"/>
    <property type="project" value="TreeGrafter"/>
</dbReference>
<dbReference type="PROSITE" id="PS00906">
    <property type="entry name" value="UROD_1"/>
    <property type="match status" value="1"/>
</dbReference>
<feature type="domain" description="Uroporphyrinogen decarboxylase (URO-D)" evidence="10">
    <location>
        <begin position="15"/>
        <end position="24"/>
    </location>
</feature>
<dbReference type="UniPathway" id="UPA00251">
    <property type="reaction ID" value="UER00321"/>
</dbReference>
<dbReference type="EMBL" id="QHHQ01000001">
    <property type="protein sequence ID" value="RAI04467.1"/>
    <property type="molecule type" value="Genomic_DNA"/>
</dbReference>
<dbReference type="GO" id="GO:0019353">
    <property type="term" value="P:protoporphyrinogen IX biosynthetic process from glutamate"/>
    <property type="evidence" value="ECO:0007669"/>
    <property type="project" value="TreeGrafter"/>
</dbReference>
<dbReference type="InterPro" id="IPR000257">
    <property type="entry name" value="Uroporphyrinogen_deCOase"/>
</dbReference>
<evidence type="ECO:0000256" key="4">
    <source>
        <dbReference type="ARBA" id="ARBA00022793"/>
    </source>
</evidence>
<dbReference type="SUPFAM" id="SSF51726">
    <property type="entry name" value="UROD/MetE-like"/>
    <property type="match status" value="1"/>
</dbReference>
<evidence type="ECO:0000256" key="3">
    <source>
        <dbReference type="ARBA" id="ARBA00012288"/>
    </source>
</evidence>
<evidence type="ECO:0000259" key="11">
    <source>
        <dbReference type="PROSITE" id="PS00907"/>
    </source>
</evidence>
<comment type="pathway">
    <text evidence="1 7 8">Porphyrin-containing compound metabolism; protoporphyrin-IX biosynthesis; coproporphyrinogen-III from 5-aminolevulinate: step 4/4.</text>
</comment>
<evidence type="ECO:0000313" key="13">
    <source>
        <dbReference type="Proteomes" id="UP000249590"/>
    </source>
</evidence>
<dbReference type="Pfam" id="PF01208">
    <property type="entry name" value="URO-D"/>
    <property type="match status" value="1"/>
</dbReference>
<proteinExistence type="inferred from homology"/>
<comment type="function">
    <text evidence="7">Catalyzes the decarboxylation of four acetate groups of uroporphyrinogen-III to yield coproporphyrinogen-III.</text>
</comment>
<dbReference type="NCBIfam" id="TIGR01464">
    <property type="entry name" value="hemE"/>
    <property type="match status" value="1"/>
</dbReference>
<dbReference type="OrthoDB" id="9806656at2"/>
<sequence length="336" mass="36795">MLVQVLRGERVGPAPVWFMRQAGRYLPEYRELRKKASSFLEFCYTPDLAVEATLQPMRRYAFDASIVFSDILVVPHALGQDTWFVEGEGPRLEPLSDPSGLSMKGFDAHLTPVYETISRLREALPPEKALLGFCGAPWTLATYMVAGKGGGEQFPARKAAARDPEAFQAIIDLLVEACSRHLVAQARAGADALQIFDSWASALDEDGFSRWSIQAIGEIVNKVRAETNVPIIGFPRGAGAGYSRFVAETGVDAVSLDWSVPMDFARELQQRVCVQGNLDPARLVAGGPQLDAAVDRICDGLGEGPFVFNLGHGISLETPPEHVTRVIRRVKERTAR</sequence>
<keyword evidence="13" id="KW-1185">Reference proteome</keyword>
<dbReference type="Proteomes" id="UP000249590">
    <property type="component" value="Unassembled WGS sequence"/>
</dbReference>
<feature type="binding site" evidence="7">
    <location>
        <begin position="20"/>
        <end position="24"/>
    </location>
    <ligand>
        <name>substrate</name>
    </ligand>
</feature>
<keyword evidence="5 7" id="KW-0456">Lyase</keyword>
<comment type="caution">
    <text evidence="12">The sequence shown here is derived from an EMBL/GenBank/DDBJ whole genome shotgun (WGS) entry which is preliminary data.</text>
</comment>
<protein>
    <recommendedName>
        <fullName evidence="3 7">Uroporphyrinogen decarboxylase</fullName>
        <shortName evidence="7">UPD</shortName>
        <shortName evidence="7">URO-D</shortName>
        <ecNumber evidence="3 7">4.1.1.37</ecNumber>
    </recommendedName>
</protein>
<organism evidence="12 13">
    <name type="scientific">Acuticoccus sediminis</name>
    <dbReference type="NCBI Taxonomy" id="2184697"/>
    <lineage>
        <taxon>Bacteria</taxon>
        <taxon>Pseudomonadati</taxon>
        <taxon>Pseudomonadota</taxon>
        <taxon>Alphaproteobacteria</taxon>
        <taxon>Hyphomicrobiales</taxon>
        <taxon>Amorphaceae</taxon>
        <taxon>Acuticoccus</taxon>
    </lineage>
</organism>
<feature type="binding site" evidence="7">
    <location>
        <position position="312"/>
    </location>
    <ligand>
        <name>substrate</name>
    </ligand>
</feature>
<evidence type="ECO:0000256" key="8">
    <source>
        <dbReference type="RuleBase" id="RU000554"/>
    </source>
</evidence>
<evidence type="ECO:0000259" key="10">
    <source>
        <dbReference type="PROSITE" id="PS00906"/>
    </source>
</evidence>
<comment type="caution">
    <text evidence="7">Lacks conserved residue(s) required for the propagation of feature annotation.</text>
</comment>
<dbReference type="AlphaFoldDB" id="A0A8B2NWF2"/>
<dbReference type="GO" id="GO:0004853">
    <property type="term" value="F:uroporphyrinogen decarboxylase activity"/>
    <property type="evidence" value="ECO:0007669"/>
    <property type="project" value="UniProtKB-UniRule"/>
</dbReference>
<reference evidence="12 13" key="1">
    <citation type="submission" date="2018-05" db="EMBL/GenBank/DDBJ databases">
        <title>Acuticoccus sediminis sp. nov., isolated from deep-sea sediment of Indian Ocean.</title>
        <authorList>
            <person name="Liu X."/>
            <person name="Lai Q."/>
            <person name="Du Y."/>
            <person name="Sun F."/>
            <person name="Zhang X."/>
            <person name="Wang S."/>
            <person name="Shao Z."/>
        </authorList>
    </citation>
    <scope>NUCLEOTIDE SEQUENCE [LARGE SCALE GENOMIC DNA]</scope>
    <source>
        <strain evidence="12 13">PTG4-2</strain>
    </source>
</reference>
<feature type="binding site" evidence="7">
    <location>
        <position position="143"/>
    </location>
    <ligand>
        <name>substrate</name>
    </ligand>
</feature>
<accession>A0A8B2NWF2</accession>
<keyword evidence="7" id="KW-0963">Cytoplasm</keyword>
<dbReference type="Gene3D" id="3.20.20.210">
    <property type="match status" value="1"/>
</dbReference>
<feature type="binding site" evidence="7">
    <location>
        <position position="198"/>
    </location>
    <ligand>
        <name>substrate</name>
    </ligand>
</feature>
<keyword evidence="4 7" id="KW-0210">Decarboxylase</keyword>
<feature type="site" description="Transition state stabilizer" evidence="7">
    <location>
        <position position="70"/>
    </location>
</feature>
<feature type="domain" description="Uroporphyrinogen decarboxylase (URO-D)" evidence="11">
    <location>
        <begin position="131"/>
        <end position="147"/>
    </location>
</feature>
<evidence type="ECO:0000256" key="5">
    <source>
        <dbReference type="ARBA" id="ARBA00023239"/>
    </source>
</evidence>
<evidence type="ECO:0000256" key="2">
    <source>
        <dbReference type="ARBA" id="ARBA00009935"/>
    </source>
</evidence>
<dbReference type="InterPro" id="IPR006361">
    <property type="entry name" value="Uroporphyrinogen_deCO2ase_HemE"/>
</dbReference>
<comment type="subcellular location">
    <subcellularLocation>
        <location evidence="7">Cytoplasm</location>
    </subcellularLocation>
</comment>
<evidence type="ECO:0000256" key="6">
    <source>
        <dbReference type="ARBA" id="ARBA00023244"/>
    </source>
</evidence>
<keyword evidence="6 7" id="KW-0627">Porphyrin biosynthesis</keyword>
<dbReference type="InterPro" id="IPR038071">
    <property type="entry name" value="UROD/MetE-like_sf"/>
</dbReference>
<evidence type="ECO:0000256" key="9">
    <source>
        <dbReference type="RuleBase" id="RU004169"/>
    </source>
</evidence>
<dbReference type="PANTHER" id="PTHR21091">
    <property type="entry name" value="METHYLTETRAHYDROFOLATE:HOMOCYSTEINE METHYLTRANSFERASE RELATED"/>
    <property type="match status" value="1"/>
</dbReference>
<comment type="similarity">
    <text evidence="2 7 9">Belongs to the uroporphyrinogen decarboxylase family.</text>
</comment>
<dbReference type="EC" id="4.1.1.37" evidence="3 7"/>
<dbReference type="CDD" id="cd00717">
    <property type="entry name" value="URO-D"/>
    <property type="match status" value="1"/>
</dbReference>
<comment type="subunit">
    <text evidence="7">Homodimer.</text>
</comment>
<evidence type="ECO:0000256" key="1">
    <source>
        <dbReference type="ARBA" id="ARBA00004804"/>
    </source>
</evidence>
<name>A0A8B2NWF2_9HYPH</name>
<comment type="catalytic activity">
    <reaction evidence="7 8">
        <text>uroporphyrinogen III + 4 H(+) = coproporphyrinogen III + 4 CO2</text>
        <dbReference type="Rhea" id="RHEA:19865"/>
        <dbReference type="ChEBI" id="CHEBI:15378"/>
        <dbReference type="ChEBI" id="CHEBI:16526"/>
        <dbReference type="ChEBI" id="CHEBI:57308"/>
        <dbReference type="ChEBI" id="CHEBI:57309"/>
        <dbReference type="EC" id="4.1.1.37"/>
    </reaction>
</comment>
<evidence type="ECO:0000256" key="7">
    <source>
        <dbReference type="HAMAP-Rule" id="MF_00218"/>
    </source>
</evidence>
<gene>
    <name evidence="7" type="primary">hemE</name>
    <name evidence="12" type="ORF">DLJ53_02460</name>
</gene>
<dbReference type="PROSITE" id="PS00907">
    <property type="entry name" value="UROD_2"/>
    <property type="match status" value="1"/>
</dbReference>
<dbReference type="HAMAP" id="MF_00218">
    <property type="entry name" value="URO_D"/>
    <property type="match status" value="1"/>
</dbReference>
<feature type="binding site" evidence="7">
    <location>
        <position position="70"/>
    </location>
    <ligand>
        <name>substrate</name>
    </ligand>
</feature>
<dbReference type="PANTHER" id="PTHR21091:SF169">
    <property type="entry name" value="UROPORPHYRINOGEN DECARBOXYLASE"/>
    <property type="match status" value="1"/>
</dbReference>
<evidence type="ECO:0000313" key="12">
    <source>
        <dbReference type="EMBL" id="RAI04467.1"/>
    </source>
</evidence>